<dbReference type="Pfam" id="PF20434">
    <property type="entry name" value="BD-FAE"/>
    <property type="match status" value="1"/>
</dbReference>
<evidence type="ECO:0000313" key="3">
    <source>
        <dbReference type="EMBL" id="SDF19424.1"/>
    </source>
</evidence>
<dbReference type="OrthoDB" id="255603at2"/>
<dbReference type="SUPFAM" id="SSF53474">
    <property type="entry name" value="alpha/beta-Hydrolases"/>
    <property type="match status" value="1"/>
</dbReference>
<evidence type="ECO:0000256" key="1">
    <source>
        <dbReference type="ARBA" id="ARBA00022801"/>
    </source>
</evidence>
<sequence length="248" mass="25851">MTAAEDRSVLQLPAPAPDLELRYGDHPDAVVDVRFGRAGAERRPLVVFVHGGFWRPAYDRVHVRPLTAALAEAGWTTAAIEYRRVPGRPDDTVDDVAAAIGFLSGAPDVAGRCDGRLVLAGHSAGGHLVLQAAADLRTPPLAGVLALAPVADLRLGEELALDGDAVRAFLGRPAGERPDLDPVRQPAPAAPVTVVHGTSDEIVPLSLGRSYVAAHPSAGLVEVEGGHFVVIDPRSAAWPELLAALAAC</sequence>
<dbReference type="InterPro" id="IPR049492">
    <property type="entry name" value="BD-FAE-like_dom"/>
</dbReference>
<organism evidence="3 4">
    <name type="scientific">Blastococcus aurantiacus</name>
    <dbReference type="NCBI Taxonomy" id="1550231"/>
    <lineage>
        <taxon>Bacteria</taxon>
        <taxon>Bacillati</taxon>
        <taxon>Actinomycetota</taxon>
        <taxon>Actinomycetes</taxon>
        <taxon>Geodermatophilales</taxon>
        <taxon>Geodermatophilaceae</taxon>
        <taxon>Blastococcus</taxon>
    </lineage>
</organism>
<evidence type="ECO:0000313" key="4">
    <source>
        <dbReference type="Proteomes" id="UP000199406"/>
    </source>
</evidence>
<keyword evidence="4" id="KW-1185">Reference proteome</keyword>
<dbReference type="STRING" id="1550231.SAMN05660662_1284"/>
<dbReference type="Gene3D" id="3.40.50.1820">
    <property type="entry name" value="alpha/beta hydrolase"/>
    <property type="match status" value="1"/>
</dbReference>
<dbReference type="AlphaFoldDB" id="A0A1G7J3Q9"/>
<reference evidence="4" key="1">
    <citation type="submission" date="2016-10" db="EMBL/GenBank/DDBJ databases">
        <authorList>
            <person name="Varghese N."/>
            <person name="Submissions S."/>
        </authorList>
    </citation>
    <scope>NUCLEOTIDE SEQUENCE [LARGE SCALE GENOMIC DNA]</scope>
    <source>
        <strain evidence="4">DSM 44268</strain>
    </source>
</reference>
<proteinExistence type="predicted"/>
<dbReference type="PANTHER" id="PTHR48081">
    <property type="entry name" value="AB HYDROLASE SUPERFAMILY PROTEIN C4A8.06C"/>
    <property type="match status" value="1"/>
</dbReference>
<keyword evidence="1" id="KW-0378">Hydrolase</keyword>
<evidence type="ECO:0000259" key="2">
    <source>
        <dbReference type="Pfam" id="PF20434"/>
    </source>
</evidence>
<gene>
    <name evidence="3" type="ORF">SAMN05660662_1284</name>
</gene>
<name>A0A1G7J3Q9_9ACTN</name>
<feature type="domain" description="BD-FAE-like" evidence="2">
    <location>
        <begin position="36"/>
        <end position="205"/>
    </location>
</feature>
<dbReference type="InterPro" id="IPR029058">
    <property type="entry name" value="AB_hydrolase_fold"/>
</dbReference>
<dbReference type="RefSeq" id="WP_091764390.1">
    <property type="nucleotide sequence ID" value="NZ_FNBT01000002.1"/>
</dbReference>
<accession>A0A1G7J3Q9</accession>
<protein>
    <submittedName>
        <fullName evidence="3">Acetyl esterase/lipase</fullName>
    </submittedName>
</protein>
<dbReference type="GO" id="GO:0016787">
    <property type="term" value="F:hydrolase activity"/>
    <property type="evidence" value="ECO:0007669"/>
    <property type="project" value="UniProtKB-KW"/>
</dbReference>
<dbReference type="EMBL" id="FNBT01000002">
    <property type="protein sequence ID" value="SDF19424.1"/>
    <property type="molecule type" value="Genomic_DNA"/>
</dbReference>
<dbReference type="InterPro" id="IPR050300">
    <property type="entry name" value="GDXG_lipolytic_enzyme"/>
</dbReference>
<dbReference type="Proteomes" id="UP000199406">
    <property type="component" value="Unassembled WGS sequence"/>
</dbReference>